<dbReference type="InterPro" id="IPR009645">
    <property type="entry name" value="GguC"/>
</dbReference>
<dbReference type="RefSeq" id="WP_408170089.1">
    <property type="nucleotide sequence ID" value="NZ_JAQQFR010000018.1"/>
</dbReference>
<evidence type="ECO:0000313" key="2">
    <source>
        <dbReference type="Proteomes" id="UP001629214"/>
    </source>
</evidence>
<name>A0ABW8ZER3_9BURK</name>
<dbReference type="PIRSF" id="PIRSF033905">
    <property type="entry name" value="UCP033905"/>
    <property type="match status" value="1"/>
</dbReference>
<dbReference type="InterPro" id="IPR036663">
    <property type="entry name" value="Fumarylacetoacetase_C_sf"/>
</dbReference>
<protein>
    <submittedName>
        <fullName evidence="1">GguC family protein</fullName>
    </submittedName>
</protein>
<dbReference type="EMBL" id="JAQQFR010000018">
    <property type="protein sequence ID" value="MFL9881045.1"/>
    <property type="molecule type" value="Genomic_DNA"/>
</dbReference>
<proteinExistence type="predicted"/>
<evidence type="ECO:0000313" key="1">
    <source>
        <dbReference type="EMBL" id="MFL9881045.1"/>
    </source>
</evidence>
<dbReference type="SUPFAM" id="SSF56529">
    <property type="entry name" value="FAH"/>
    <property type="match status" value="1"/>
</dbReference>
<dbReference type="Proteomes" id="UP001629214">
    <property type="component" value="Unassembled WGS sequence"/>
</dbReference>
<dbReference type="Gene3D" id="3.90.850.10">
    <property type="entry name" value="Fumarylacetoacetase-like, C-terminal domain"/>
    <property type="match status" value="1"/>
</dbReference>
<reference evidence="1 2" key="1">
    <citation type="journal article" date="2024" name="Chem. Sci.">
        <title>Discovery of megapolipeptins by genome mining of a Burkholderiales bacteria collection.</title>
        <authorList>
            <person name="Paulo B.S."/>
            <person name="Recchia M.J.J."/>
            <person name="Lee S."/>
            <person name="Fergusson C.H."/>
            <person name="Romanowski S.B."/>
            <person name="Hernandez A."/>
            <person name="Krull N."/>
            <person name="Liu D.Y."/>
            <person name="Cavanagh H."/>
            <person name="Bos A."/>
            <person name="Gray C.A."/>
            <person name="Murphy B.T."/>
            <person name="Linington R.G."/>
            <person name="Eustaquio A.S."/>
        </authorList>
    </citation>
    <scope>NUCLEOTIDE SEQUENCE [LARGE SCALE GENOMIC DNA]</scope>
    <source>
        <strain evidence="1 2">RL21-008-BIB-B</strain>
    </source>
</reference>
<sequence>MRLIQFEDRQGGRKVGIVNGKAINVVSQVSTMRELALLAIAEGNSLERQAQLLNSNSQDSQEDYAAILKENRILAPLDHEDPAHCLVSGTGLTHLGSASTRDKMHQKLDDDESAMTDTMRMFKWGLEGGRPGRGKVGAQPEWFYKGDGDIVVNPGAAFPMPEFAEDAGEEPELTGLYIIDNDGQPHRLGFAIGNEFSDHVVERKNYLYLAHSKLRYCSFGPELLVGDLPTNLVGMSRIRRDGRVIWEKEFLSGQDNMCHAIENLEYHHFKYNQFLRPGDIHVHFFGTATLSFADGVRTQLGDCFEISLPDFGEPLVNGIAREQSRIAIDGIKVL</sequence>
<keyword evidence="2" id="KW-1185">Reference proteome</keyword>
<organism evidence="1 2">
    <name type="scientific">Herbaspirillum rhizosphaerae</name>
    <dbReference type="NCBI Taxonomy" id="346179"/>
    <lineage>
        <taxon>Bacteria</taxon>
        <taxon>Pseudomonadati</taxon>
        <taxon>Pseudomonadota</taxon>
        <taxon>Betaproteobacteria</taxon>
        <taxon>Burkholderiales</taxon>
        <taxon>Oxalobacteraceae</taxon>
        <taxon>Herbaspirillum</taxon>
    </lineage>
</organism>
<dbReference type="NCBIfam" id="NF040903">
    <property type="entry name" value="GguC"/>
    <property type="match status" value="1"/>
</dbReference>
<gene>
    <name evidence="1" type="primary">gguC</name>
    <name evidence="1" type="ORF">PQR63_21785</name>
</gene>
<accession>A0ABW8ZER3</accession>
<comment type="caution">
    <text evidence="1">The sequence shown here is derived from an EMBL/GenBank/DDBJ whole genome shotgun (WGS) entry which is preliminary data.</text>
</comment>